<dbReference type="EMBL" id="JACHIW010000002">
    <property type="protein sequence ID" value="MBB5158554.1"/>
    <property type="molecule type" value="Genomic_DNA"/>
</dbReference>
<evidence type="ECO:0000313" key="2">
    <source>
        <dbReference type="Proteomes" id="UP000584374"/>
    </source>
</evidence>
<sequence>MSLTAPEAFRFTFSSAPQRHQRAAELLAPDQCSAH</sequence>
<evidence type="ECO:0000313" key="1">
    <source>
        <dbReference type="EMBL" id="MBB5158554.1"/>
    </source>
</evidence>
<keyword evidence="2" id="KW-1185">Reference proteome</keyword>
<protein>
    <submittedName>
        <fullName evidence="1">Uncharacterized protein</fullName>
    </submittedName>
</protein>
<dbReference type="Proteomes" id="UP000584374">
    <property type="component" value="Unassembled WGS sequence"/>
</dbReference>
<dbReference type="AlphaFoldDB" id="A0A840QCT7"/>
<comment type="caution">
    <text evidence="1">The sequence shown here is derived from an EMBL/GenBank/DDBJ whole genome shotgun (WGS) entry which is preliminary data.</text>
</comment>
<gene>
    <name evidence="1" type="ORF">BJ970_006153</name>
</gene>
<organism evidence="1 2">
    <name type="scientific">Saccharopolyspora phatthalungensis</name>
    <dbReference type="NCBI Taxonomy" id="664693"/>
    <lineage>
        <taxon>Bacteria</taxon>
        <taxon>Bacillati</taxon>
        <taxon>Actinomycetota</taxon>
        <taxon>Actinomycetes</taxon>
        <taxon>Pseudonocardiales</taxon>
        <taxon>Pseudonocardiaceae</taxon>
        <taxon>Saccharopolyspora</taxon>
    </lineage>
</organism>
<name>A0A840QCT7_9PSEU</name>
<accession>A0A840QCT7</accession>
<proteinExistence type="predicted"/>
<reference evidence="1 2" key="1">
    <citation type="submission" date="2020-08" db="EMBL/GenBank/DDBJ databases">
        <title>Sequencing the genomes of 1000 actinobacteria strains.</title>
        <authorList>
            <person name="Klenk H.-P."/>
        </authorList>
    </citation>
    <scope>NUCLEOTIDE SEQUENCE [LARGE SCALE GENOMIC DNA]</scope>
    <source>
        <strain evidence="1 2">DSM 45584</strain>
    </source>
</reference>